<sequence>MAGDPRLPGGIGGGGVDRISGLTDDLLGHILSFMPVRDAVRLSALSRRWRGAWAHAPVLNISDELHPDRFLDFAGAALARYGQPDIPSLDVTIGRRSSLGPATAAWLRGAMEHVVGSIRVKVDRHTPALDQLVLPRSLRARAMTLDLSGDVLSKGVLVLPEPAEPAAFRRLTELSLSSVRLQVQADRLGEFLSSCFPQLRKLRLRKVCNVAAKPRLWPLMLDMDMLEELEVDSIHQLSVLQVVAPKLRLLTVRHSFESLALLRADIVFKVSAPGLEAISWTGWFPKQLNFLPDAQCVRRLSGIIVDWPSISWADYCLPGVVQLLETCSGADRLDLSVDIYDGWIPSMVSKQDFMERMPHLPNIRTLSLTIVTILRFLRSPIGEIVFCFLRRCPNLTLLHIDLSTLHQFTRQDPHYLVFPDDDAETKPAKPCQDREYDPPKAHKYQLQLASLRKIRISGFAGTDAEMELADLLFGIGAERSALERIFISSFAQLKDRIGRIAQKMRARFPLAGGRWETSPLEEITWTKNNDGLERSNALRSTIIT</sequence>
<accession>A0A9R1DFJ6</accession>
<dbReference type="PANTHER" id="PTHR34709:SF70">
    <property type="entry name" value="F-BOX DOMAIN-CONTAINING PROTEIN"/>
    <property type="match status" value="1"/>
</dbReference>
<dbReference type="SUPFAM" id="SSF52047">
    <property type="entry name" value="RNI-like"/>
    <property type="match status" value="1"/>
</dbReference>
<reference evidence="2" key="1">
    <citation type="journal article" date="2017" name="Gigascience">
        <title>The first near-complete assembly of the hexaploid bread wheat genome, Triticum aestivum.</title>
        <authorList>
            <person name="Zimin A.V."/>
            <person name="Puiu D."/>
            <person name="Hall R."/>
            <person name="Kingan S."/>
            <person name="Clavijo B.J."/>
            <person name="Salzberg S.L."/>
        </authorList>
    </citation>
    <scope>NUCLEOTIDE SEQUENCE</scope>
    <source>
        <tissue evidence="2">Leaf</tissue>
    </source>
</reference>
<evidence type="ECO:0000259" key="1">
    <source>
        <dbReference type="SMART" id="SM00256"/>
    </source>
</evidence>
<organism evidence="2">
    <name type="scientific">Triticum aestivum</name>
    <name type="common">Wheat</name>
    <dbReference type="NCBI Taxonomy" id="4565"/>
    <lineage>
        <taxon>Eukaryota</taxon>
        <taxon>Viridiplantae</taxon>
        <taxon>Streptophyta</taxon>
        <taxon>Embryophyta</taxon>
        <taxon>Tracheophyta</taxon>
        <taxon>Spermatophyta</taxon>
        <taxon>Magnoliopsida</taxon>
        <taxon>Liliopsida</taxon>
        <taxon>Poales</taxon>
        <taxon>Poaceae</taxon>
        <taxon>BOP clade</taxon>
        <taxon>Pooideae</taxon>
        <taxon>Triticodae</taxon>
        <taxon>Triticeae</taxon>
        <taxon>Triticinae</taxon>
        <taxon>Triticum</taxon>
    </lineage>
</organism>
<dbReference type="PANTHER" id="PTHR34709">
    <property type="entry name" value="OS10G0396666 PROTEIN"/>
    <property type="match status" value="1"/>
</dbReference>
<dbReference type="CDD" id="cd22160">
    <property type="entry name" value="F-box_AtFBL13-like"/>
    <property type="match status" value="1"/>
</dbReference>
<dbReference type="Gene3D" id="1.20.1280.50">
    <property type="match status" value="1"/>
</dbReference>
<dbReference type="Gene3D" id="3.80.10.10">
    <property type="entry name" value="Ribonuclease Inhibitor"/>
    <property type="match status" value="1"/>
</dbReference>
<dbReference type="InterPro" id="IPR032675">
    <property type="entry name" value="LRR_dom_sf"/>
</dbReference>
<dbReference type="Gramene" id="TraesSYM1B03G00358750.1">
    <property type="protein sequence ID" value="TraesSYM1B03G00358750.1"/>
    <property type="gene ID" value="TraesSYM1B03G00358750"/>
</dbReference>
<dbReference type="InterPro" id="IPR055312">
    <property type="entry name" value="FBL15-like"/>
</dbReference>
<dbReference type="EMBL" id="CM022212">
    <property type="protein sequence ID" value="KAF6991068.1"/>
    <property type="molecule type" value="Genomic_DNA"/>
</dbReference>
<proteinExistence type="predicted"/>
<dbReference type="Pfam" id="PF00646">
    <property type="entry name" value="F-box"/>
    <property type="match status" value="1"/>
</dbReference>
<dbReference type="SUPFAM" id="SSF81383">
    <property type="entry name" value="F-box domain"/>
    <property type="match status" value="1"/>
</dbReference>
<dbReference type="SMART" id="SM00256">
    <property type="entry name" value="FBOX"/>
    <property type="match status" value="1"/>
</dbReference>
<dbReference type="InterPro" id="IPR053781">
    <property type="entry name" value="F-box_AtFBL13-like"/>
</dbReference>
<name>A0A9R1DFJ6_WHEAT</name>
<dbReference type="Gramene" id="TraesLAC1B03G00355280.1">
    <property type="protein sequence ID" value="TraesLAC1B03G00355280.1"/>
    <property type="gene ID" value="TraesLAC1B03G00355280"/>
</dbReference>
<dbReference type="OrthoDB" id="604899at2759"/>
<gene>
    <name evidence="2" type="ORF">CFC21_008187</name>
</gene>
<protein>
    <recommendedName>
        <fullName evidence="1">F-box domain-containing protein</fullName>
    </recommendedName>
</protein>
<comment type="caution">
    <text evidence="2">The sequence shown here is derived from an EMBL/GenBank/DDBJ whole genome shotgun (WGS) entry which is preliminary data.</text>
</comment>
<dbReference type="Gramene" id="TraesJAG1B03G00351490.1">
    <property type="protein sequence ID" value="TraesJAG1B03G00351490.1"/>
    <property type="gene ID" value="TraesJAG1B03G00351490"/>
</dbReference>
<reference evidence="2" key="2">
    <citation type="submission" date="2020-03" db="EMBL/GenBank/DDBJ databases">
        <title>The second near-complete assembly of the hexaploid bread wheat (Triticum aestivum) genome.</title>
        <authorList>
            <person name="Zimin A.V."/>
            <person name="Puiu D."/>
            <person name="Shumante A."/>
            <person name="Alonge M."/>
            <person name="Salzberg S.L."/>
        </authorList>
    </citation>
    <scope>NUCLEOTIDE SEQUENCE</scope>
    <source>
        <tissue evidence="2">Leaf</tissue>
    </source>
</reference>
<dbReference type="InterPro" id="IPR001810">
    <property type="entry name" value="F-box_dom"/>
</dbReference>
<dbReference type="Proteomes" id="UP000815260">
    <property type="component" value="Chromosome 1B"/>
</dbReference>
<feature type="domain" description="F-box" evidence="1">
    <location>
        <begin position="22"/>
        <end position="61"/>
    </location>
</feature>
<dbReference type="InterPro" id="IPR036047">
    <property type="entry name" value="F-box-like_dom_sf"/>
</dbReference>
<evidence type="ECO:0000313" key="2">
    <source>
        <dbReference type="EMBL" id="KAF6991068.1"/>
    </source>
</evidence>
<dbReference type="AlphaFoldDB" id="A0A9R1DFJ6"/>